<dbReference type="AlphaFoldDB" id="A0A0D2FLA4"/>
<protein>
    <submittedName>
        <fullName evidence="1">Uncharacterized protein</fullName>
    </submittedName>
</protein>
<evidence type="ECO:0000313" key="1">
    <source>
        <dbReference type="EMBL" id="KIX02752.1"/>
    </source>
</evidence>
<dbReference type="RefSeq" id="XP_013269888.1">
    <property type="nucleotide sequence ID" value="XM_013414434.1"/>
</dbReference>
<dbReference type="InterPro" id="IPR021842">
    <property type="entry name" value="DUF3435"/>
</dbReference>
<keyword evidence="2" id="KW-1185">Reference proteome</keyword>
<dbReference type="EMBL" id="KN847480">
    <property type="protein sequence ID" value="KIX02752.1"/>
    <property type="molecule type" value="Genomic_DNA"/>
</dbReference>
<sequence length="113" mass="12347">MQILGGYVIRREAAESIEVVATQPRLQQAMCHGDAGIYQAVIHQRVPCDVQAAFLGQPSPRVLFEAVTHVSRYAHPRTPTGFTSDKVNALKADPVIDQKLPDSSSLTPLAQLR</sequence>
<reference evidence="1 2" key="1">
    <citation type="submission" date="2015-01" db="EMBL/GenBank/DDBJ databases">
        <title>The Genome Sequence of Rhinocladiella mackenzie CBS 650.93.</title>
        <authorList>
            <consortium name="The Broad Institute Genomics Platform"/>
            <person name="Cuomo C."/>
            <person name="de Hoog S."/>
            <person name="Gorbushina A."/>
            <person name="Stielow B."/>
            <person name="Teixiera M."/>
            <person name="Abouelleil A."/>
            <person name="Chapman S.B."/>
            <person name="Priest M."/>
            <person name="Young S.K."/>
            <person name="Wortman J."/>
            <person name="Nusbaum C."/>
            <person name="Birren B."/>
        </authorList>
    </citation>
    <scope>NUCLEOTIDE SEQUENCE [LARGE SCALE GENOMIC DNA]</scope>
    <source>
        <strain evidence="1 2">CBS 650.93</strain>
    </source>
</reference>
<gene>
    <name evidence="1" type="ORF">Z518_08694</name>
</gene>
<accession>A0A0D2FLA4</accession>
<evidence type="ECO:0000313" key="2">
    <source>
        <dbReference type="Proteomes" id="UP000053617"/>
    </source>
</evidence>
<dbReference type="Proteomes" id="UP000053617">
    <property type="component" value="Unassembled WGS sequence"/>
</dbReference>
<name>A0A0D2FLA4_9EURO</name>
<organism evidence="1 2">
    <name type="scientific">Rhinocladiella mackenziei CBS 650.93</name>
    <dbReference type="NCBI Taxonomy" id="1442369"/>
    <lineage>
        <taxon>Eukaryota</taxon>
        <taxon>Fungi</taxon>
        <taxon>Dikarya</taxon>
        <taxon>Ascomycota</taxon>
        <taxon>Pezizomycotina</taxon>
        <taxon>Eurotiomycetes</taxon>
        <taxon>Chaetothyriomycetidae</taxon>
        <taxon>Chaetothyriales</taxon>
        <taxon>Herpotrichiellaceae</taxon>
        <taxon>Rhinocladiella</taxon>
    </lineage>
</organism>
<dbReference type="VEuPathDB" id="FungiDB:Z518_08694"/>
<proteinExistence type="predicted"/>
<dbReference type="Pfam" id="PF11917">
    <property type="entry name" value="DUF3435"/>
    <property type="match status" value="1"/>
</dbReference>
<dbReference type="GeneID" id="25296765"/>
<dbReference type="OrthoDB" id="4485682at2759"/>
<dbReference type="HOGENOM" id="CLU_2134930_0_0_1"/>
<dbReference type="STRING" id="1442369.A0A0D2FLA4"/>